<dbReference type="KEGG" id="csil:CBE74_00140"/>
<dbReference type="Pfam" id="PF17961">
    <property type="entry name" value="Big_8"/>
    <property type="match status" value="1"/>
</dbReference>
<accession>A0A7U5HJZ5</accession>
<gene>
    <name evidence="6" type="ORF">CBE74_00140</name>
</gene>
<keyword evidence="3" id="KW-0964">Secreted</keyword>
<keyword evidence="7" id="KW-1185">Reference proteome</keyword>
<evidence type="ECO:0000313" key="6">
    <source>
        <dbReference type="EMBL" id="ARU45181.2"/>
    </source>
</evidence>
<evidence type="ECO:0000256" key="2">
    <source>
        <dbReference type="ARBA" id="ARBA00022512"/>
    </source>
</evidence>
<keyword evidence="2" id="KW-0134">Cell wall</keyword>
<dbReference type="EMBL" id="CP021417">
    <property type="protein sequence ID" value="ARU45181.2"/>
    <property type="molecule type" value="Genomic_DNA"/>
</dbReference>
<evidence type="ECO:0000256" key="4">
    <source>
        <dbReference type="ARBA" id="ARBA00022729"/>
    </source>
</evidence>
<dbReference type="InterPro" id="IPR041171">
    <property type="entry name" value="SDR_Ig"/>
</dbReference>
<reference evidence="6 7" key="2">
    <citation type="journal article" date="2020" name="Antonie Van Leeuwenhoek">
        <title>Phylogenomic characterisation of a novel corynebacterial species pathogenic to animals.</title>
        <authorList>
            <person name="Moller J."/>
            <person name="Musella L."/>
            <person name="Melnikov V."/>
            <person name="Geissdorfer W."/>
            <person name="Burkovski A."/>
            <person name="Sangal V."/>
        </authorList>
    </citation>
    <scope>NUCLEOTIDE SEQUENCE [LARGE SCALE GENOMIC DNA]</scope>
    <source>
        <strain evidence="6 7">PO100/5</strain>
    </source>
</reference>
<evidence type="ECO:0000256" key="3">
    <source>
        <dbReference type="ARBA" id="ARBA00022525"/>
    </source>
</evidence>
<evidence type="ECO:0000313" key="7">
    <source>
        <dbReference type="Proteomes" id="UP000195652"/>
    </source>
</evidence>
<dbReference type="AlphaFoldDB" id="A0A7U5HJZ5"/>
<sequence>MVFATRQPLARAESVCSGGNWSDLAWKDEHSNPSLSANTYYGPGSYAEVQFTWKAKADARQGDKITFTLPPQLQGVDTGSILLRDSENELVARGSWDSRLKSFVITLEQFANTHFNVHGTAFVSVKWNRDGIDGNPKKFDGSLSFNGCGSGSLNGRYEEGSEGDSHETAKIGEYQGYDSENKVHKVQWTVGLSGKTGNGQRVLVTDNAPAGWSFACDGKYNDGYAPVYVSTLLKGNPPQILRHRNINPQNFDQGGTRHGFGDSIKNDDGFLAGHSYKLNCTPQQISVDFPYGISPDSSPLISLLTISTEKPALGSTVYNTAEVNGRKISGSVTFPSAGGQGRGSKGGFTIEKIVSGEHTSKQFSFAWSCTSQGKEMKSGTIKLANGDVHHEKQLDKDASCVIKEEDADAASEKKHSLKWSVDGEEKEGKSVTISIRQPEEQAVQVVATNIYCQEEPEDPEIPPVPPTTTSSYAPSTTTSTKTTTKTTTTTTTATKTTEPSATTTTSSAPSSSPRTTEPTRAPRNPLLPIHIPIPIPLPPAPPVTTTVTPHAPAPVSPPATPSIASNKPADAAPKPPAKHLLARTGASVAGLVIPALFLIIGGVGLLMIIRRKRNSE</sequence>
<reference evidence="6 7" key="1">
    <citation type="journal article" date="2014" name="BMC Vet. Res.">
        <title>First report of Corynebacterium pseudotuberculosis from caseous lymphadenitis lesions in Black Alentejano pig (Sus scrofa domesticus).</title>
        <authorList>
            <person name="Oliveira M."/>
            <person name="Barroco C."/>
            <person name="Mottola C."/>
            <person name="Santos R."/>
            <person name="Lemsaddek A."/>
            <person name="Tavares L."/>
            <person name="Semedo-Lemsaddek T."/>
        </authorList>
    </citation>
    <scope>NUCLEOTIDE SEQUENCE [LARGE SCALE GENOMIC DNA]</scope>
    <source>
        <strain evidence="6 7">PO100/5</strain>
    </source>
</reference>
<dbReference type="Proteomes" id="UP000195652">
    <property type="component" value="Chromosome"/>
</dbReference>
<reference evidence="6 7" key="4">
    <citation type="journal article" date="2020" name="PLoS ONE">
        <title>Taxonomic classification of strain PO100/5 shows a broader geographic distribution and genetic markers of the recently described Corynebacterium silvaticum.</title>
        <authorList>
            <person name="Viana M.V.C."/>
            <person name="Profeta R."/>
            <person name="da Silva A.L."/>
            <person name="Hurtado R."/>
            <person name="Cerqueira J.C."/>
            <person name="Ribeiro B.F.S."/>
            <person name="Almeida M.O."/>
            <person name="Morais-Rodrigues F."/>
            <person name="Soares S.C."/>
            <person name="Oliveira M."/>
            <person name="Tavares L."/>
            <person name="Figueiredo H."/>
            <person name="Wattam A.R."/>
            <person name="Barh D."/>
            <person name="Ghosh P."/>
            <person name="Silva A."/>
            <person name="Azevedo V."/>
        </authorList>
    </citation>
    <scope>NUCLEOTIDE SEQUENCE [LARGE SCALE GENOMIC DNA]</scope>
    <source>
        <strain evidence="6 7">PO100/5</strain>
    </source>
</reference>
<protein>
    <submittedName>
        <fullName evidence="6">Ig-like domain-containing protein</fullName>
    </submittedName>
</protein>
<dbReference type="InterPro" id="IPR011252">
    <property type="entry name" value="Fibrogen-bd_dom1"/>
</dbReference>
<keyword evidence="5" id="KW-0572">Peptidoglycan-anchor</keyword>
<keyword evidence="4" id="KW-0732">Signal</keyword>
<proteinExistence type="predicted"/>
<reference evidence="6 7" key="3">
    <citation type="journal article" date="2020" name="Int. J. Syst. Evol. Microbiol.">
        <title>Corynebacterium silvaticum sp. nov., a unique group of NTTB corynebacteria in wild boar and roe deer.</title>
        <authorList>
            <person name="Dangel A."/>
            <person name="Berger A."/>
            <person name="Rau J."/>
            <person name="Eisenberg T."/>
            <person name="Kampfer P."/>
            <person name="Margos G."/>
            <person name="Contzen M."/>
            <person name="Busse H.J."/>
            <person name="Konrad R."/>
            <person name="Peters M."/>
            <person name="Sting R."/>
            <person name="Sing A."/>
        </authorList>
    </citation>
    <scope>NUCLEOTIDE SEQUENCE [LARGE SCALE GENOMIC DNA]</scope>
    <source>
        <strain evidence="6 7">PO100/5</strain>
    </source>
</reference>
<dbReference type="InterPro" id="IPR008966">
    <property type="entry name" value="Adhesion_dom_sf"/>
</dbReference>
<name>A0A7U5HJZ5_9CORY</name>
<evidence type="ECO:0000256" key="1">
    <source>
        <dbReference type="ARBA" id="ARBA00004168"/>
    </source>
</evidence>
<comment type="subcellular location">
    <subcellularLocation>
        <location evidence="1">Secreted</location>
        <location evidence="1">Cell wall</location>
        <topology evidence="1">Peptidoglycan-anchor</topology>
    </subcellularLocation>
</comment>
<dbReference type="Gene3D" id="2.60.40.1280">
    <property type="match status" value="1"/>
</dbReference>
<evidence type="ECO:0000256" key="5">
    <source>
        <dbReference type="ARBA" id="ARBA00023088"/>
    </source>
</evidence>
<dbReference type="SUPFAM" id="SSF49401">
    <property type="entry name" value="Bacterial adhesins"/>
    <property type="match status" value="1"/>
</dbReference>
<dbReference type="GO" id="GO:0007155">
    <property type="term" value="P:cell adhesion"/>
    <property type="evidence" value="ECO:0007669"/>
    <property type="project" value="InterPro"/>
</dbReference>
<organism evidence="6 7">
    <name type="scientific">Corynebacterium silvaticum</name>
    <dbReference type="NCBI Taxonomy" id="2320431"/>
    <lineage>
        <taxon>Bacteria</taxon>
        <taxon>Bacillati</taxon>
        <taxon>Actinomycetota</taxon>
        <taxon>Actinomycetes</taxon>
        <taxon>Mycobacteriales</taxon>
        <taxon>Corynebacteriaceae</taxon>
        <taxon>Corynebacterium</taxon>
    </lineage>
</organism>